<evidence type="ECO:0000313" key="3">
    <source>
        <dbReference type="EMBL" id="MBM2623213.1"/>
    </source>
</evidence>
<dbReference type="InterPro" id="IPR036465">
    <property type="entry name" value="vWFA_dom_sf"/>
</dbReference>
<dbReference type="SUPFAM" id="SSF53300">
    <property type="entry name" value="vWA-like"/>
    <property type="match status" value="1"/>
</dbReference>
<evidence type="ECO:0000313" key="4">
    <source>
        <dbReference type="Proteomes" id="UP000632138"/>
    </source>
</evidence>
<dbReference type="RefSeq" id="WP_203383568.1">
    <property type="nucleotide sequence ID" value="NZ_JAENHP010000033.1"/>
</dbReference>
<reference evidence="3 4" key="1">
    <citation type="submission" date="2021-01" db="EMBL/GenBank/DDBJ databases">
        <title>Actinoplanes sp. nov. LDG1-06 isolated from lichen.</title>
        <authorList>
            <person name="Saeng-In P."/>
            <person name="Phongsopitanun W."/>
            <person name="Kanchanasin P."/>
            <person name="Yuki M."/>
            <person name="Kudo T."/>
            <person name="Ohkuma M."/>
            <person name="Tanasupawat S."/>
        </authorList>
    </citation>
    <scope>NUCLEOTIDE SEQUENCE [LARGE SCALE GENOMIC DNA]</scope>
    <source>
        <strain evidence="3 4">LDG1-06</strain>
    </source>
</reference>
<sequence length="250" mass="28015">MAYLRSRAKPATPLPQSAYRVLPCYLAVDISASMSGTSIAQVNQEMLQLREKMLREPSWSEVCHLSVVVFDETAAVHTPLTDITRITLPSLRAEGDGTDYAPAFELLRHTIAADLYQLYLEGRRPYRPVVFFLSDGQHNRRNDWRRPLQRLTDRVAFHGAPHMLAFGFGEVTAATIQEVGLDGAFLPSEGTPAAKFDTFMDFVLNSLTTSVAAGRPDSDDIFERPSSAPEGWQDFTRSEPTGWREVRIPR</sequence>
<organism evidence="3 4">
    <name type="scientific">Paractinoplanes ovalisporus</name>
    <dbReference type="NCBI Taxonomy" id="2810368"/>
    <lineage>
        <taxon>Bacteria</taxon>
        <taxon>Bacillati</taxon>
        <taxon>Actinomycetota</taxon>
        <taxon>Actinomycetes</taxon>
        <taxon>Micromonosporales</taxon>
        <taxon>Micromonosporaceae</taxon>
        <taxon>Paractinoplanes</taxon>
    </lineage>
</organism>
<dbReference type="Gene3D" id="3.40.50.410">
    <property type="entry name" value="von Willebrand factor, type A domain"/>
    <property type="match status" value="1"/>
</dbReference>
<comment type="caution">
    <text evidence="3">The sequence shown here is derived from an EMBL/GenBank/DDBJ whole genome shotgun (WGS) entry which is preliminary data.</text>
</comment>
<dbReference type="Pfam" id="PF13519">
    <property type="entry name" value="VWA_2"/>
    <property type="match status" value="1"/>
</dbReference>
<dbReference type="Proteomes" id="UP000632138">
    <property type="component" value="Unassembled WGS sequence"/>
</dbReference>
<accession>A0ABS2AV23</accession>
<proteinExistence type="predicted"/>
<keyword evidence="4" id="KW-1185">Reference proteome</keyword>
<evidence type="ECO:0000256" key="1">
    <source>
        <dbReference type="SAM" id="MobiDB-lite"/>
    </source>
</evidence>
<protein>
    <submittedName>
        <fullName evidence="3">VWA domain-containing protein</fullName>
    </submittedName>
</protein>
<evidence type="ECO:0000259" key="2">
    <source>
        <dbReference type="Pfam" id="PF13519"/>
    </source>
</evidence>
<feature type="domain" description="VWFA" evidence="2">
    <location>
        <begin position="26"/>
        <end position="137"/>
    </location>
</feature>
<name>A0ABS2AV23_9ACTN</name>
<dbReference type="EMBL" id="JAENHP010000033">
    <property type="protein sequence ID" value="MBM2623213.1"/>
    <property type="molecule type" value="Genomic_DNA"/>
</dbReference>
<gene>
    <name evidence="3" type="ORF">JIG36_47730</name>
</gene>
<feature type="region of interest" description="Disordered" evidence="1">
    <location>
        <begin position="216"/>
        <end position="250"/>
    </location>
</feature>
<dbReference type="InterPro" id="IPR002035">
    <property type="entry name" value="VWF_A"/>
</dbReference>